<evidence type="ECO:0000313" key="2">
    <source>
        <dbReference type="EMBL" id="SCU98316.1"/>
    </source>
</evidence>
<sequence>MDYFVESIESSSELLAKSTQLRDLSRMDKITNIKNLRRLSELLHSLHQQAYCEELNCVALALANILLKEPRFRAQVLAEKLDLVHDIQTRLLVDSRKPGFELQWEVPLWRVLFLLAHGQRSENLVVSMFDRNLAPAKFQHLVDLLDNTTASPHPMLQVVMEELGKFWYALCYNYGLLVRQNSEAFRSSLTKLNQTLRSGKGLLLDKFSVPLIQLASLLLLYPENDLLVTFDMALNLMFILKRAVTTWSQEVSQRLYSSPDTYNIPQTLHLIRIIVAQSPGPVRDQLQQCLSGHPTAPVDLKEQILDLHNSPITSSDVRGTVSSVLEALSLSILEASPRSPQDIVLAIQPKPMNRDRDSAETVIGQEFVTRPKMSHQANASSSSISTMHSDRRPSHCDDSWSEEERFEEATRIMGAIRRLDELGVIKPTLPNTIG</sequence>
<organism evidence="2 3">
    <name type="scientific">Lachancea dasiensis</name>
    <dbReference type="NCBI Taxonomy" id="1072105"/>
    <lineage>
        <taxon>Eukaryota</taxon>
        <taxon>Fungi</taxon>
        <taxon>Dikarya</taxon>
        <taxon>Ascomycota</taxon>
        <taxon>Saccharomycotina</taxon>
        <taxon>Saccharomycetes</taxon>
        <taxon>Saccharomycetales</taxon>
        <taxon>Saccharomycetaceae</taxon>
        <taxon>Lachancea</taxon>
    </lineage>
</organism>
<protein>
    <submittedName>
        <fullName evidence="2">LADA_0H12134g1_1</fullName>
    </submittedName>
</protein>
<dbReference type="Proteomes" id="UP000190274">
    <property type="component" value="Chromosome H"/>
</dbReference>
<feature type="compositionally biased region" description="Low complexity" evidence="1">
    <location>
        <begin position="374"/>
        <end position="387"/>
    </location>
</feature>
<keyword evidence="3" id="KW-1185">Reference proteome</keyword>
<dbReference type="AlphaFoldDB" id="A0A1G4K3X8"/>
<reference evidence="2 3" key="1">
    <citation type="submission" date="2016-03" db="EMBL/GenBank/DDBJ databases">
        <authorList>
            <person name="Devillers H."/>
        </authorList>
    </citation>
    <scope>NUCLEOTIDE SEQUENCE [LARGE SCALE GENOMIC DNA]</scope>
    <source>
        <strain evidence="2">CBS 10888</strain>
    </source>
</reference>
<dbReference type="OrthoDB" id="4035180at2759"/>
<feature type="compositionally biased region" description="Basic and acidic residues" evidence="1">
    <location>
        <begin position="388"/>
        <end position="398"/>
    </location>
</feature>
<evidence type="ECO:0000313" key="3">
    <source>
        <dbReference type="Proteomes" id="UP000190274"/>
    </source>
</evidence>
<gene>
    <name evidence="2" type="ORF">LADA_0H12134G</name>
</gene>
<accession>A0A1G4K3X8</accession>
<feature type="region of interest" description="Disordered" evidence="1">
    <location>
        <begin position="371"/>
        <end position="402"/>
    </location>
</feature>
<proteinExistence type="predicted"/>
<dbReference type="EMBL" id="LT598461">
    <property type="protein sequence ID" value="SCU98316.1"/>
    <property type="molecule type" value="Genomic_DNA"/>
</dbReference>
<name>A0A1G4K3X8_9SACH</name>
<evidence type="ECO:0000256" key="1">
    <source>
        <dbReference type="SAM" id="MobiDB-lite"/>
    </source>
</evidence>